<dbReference type="InterPro" id="IPR036961">
    <property type="entry name" value="Kinesin_motor_dom_sf"/>
</dbReference>
<evidence type="ECO:0000256" key="12">
    <source>
        <dbReference type="ARBA" id="ARBA00061030"/>
    </source>
</evidence>
<evidence type="ECO:0000256" key="5">
    <source>
        <dbReference type="ARBA" id="ARBA00022741"/>
    </source>
</evidence>
<keyword evidence="9 13" id="KW-0505">Motor protein</keyword>
<keyword evidence="6" id="KW-0498">Mitosis</keyword>
<name>A0AAN0IFG3_AMPQE</name>
<proteinExistence type="inferred from homology"/>
<evidence type="ECO:0000256" key="3">
    <source>
        <dbReference type="ARBA" id="ARBA00022618"/>
    </source>
</evidence>
<dbReference type="InterPro" id="IPR027640">
    <property type="entry name" value="Kinesin-like_fam"/>
</dbReference>
<keyword evidence="4 14" id="KW-0493">Microtubule</keyword>
<dbReference type="SUPFAM" id="SSF52540">
    <property type="entry name" value="P-loop containing nucleoside triphosphate hydrolases"/>
    <property type="match status" value="1"/>
</dbReference>
<protein>
    <recommendedName>
        <fullName evidence="14">Kinesin-like protein</fullName>
    </recommendedName>
</protein>
<evidence type="ECO:0000256" key="14">
    <source>
        <dbReference type="RuleBase" id="RU000394"/>
    </source>
</evidence>
<dbReference type="PROSITE" id="PS50067">
    <property type="entry name" value="KINESIN_MOTOR_2"/>
    <property type="match status" value="1"/>
</dbReference>
<dbReference type="GO" id="GO:0008017">
    <property type="term" value="F:microtubule binding"/>
    <property type="evidence" value="ECO:0007669"/>
    <property type="project" value="InterPro"/>
</dbReference>
<dbReference type="PANTHER" id="PTHR47971:SF8">
    <property type="entry name" value="KINESIN-LIKE PROTEIN"/>
    <property type="match status" value="1"/>
</dbReference>
<dbReference type="GO" id="GO:0007019">
    <property type="term" value="P:microtubule depolymerization"/>
    <property type="evidence" value="ECO:0007669"/>
    <property type="project" value="TreeGrafter"/>
</dbReference>
<evidence type="ECO:0000256" key="4">
    <source>
        <dbReference type="ARBA" id="ARBA00022701"/>
    </source>
</evidence>
<accession>A0AAN0IFG3</accession>
<dbReference type="Proteomes" id="UP000007879">
    <property type="component" value="Unassembled WGS sequence"/>
</dbReference>
<dbReference type="PROSITE" id="PS00411">
    <property type="entry name" value="KINESIN_MOTOR_1"/>
    <property type="match status" value="1"/>
</dbReference>
<feature type="domain" description="Kinesin motor" evidence="17">
    <location>
        <begin position="272"/>
        <end position="603"/>
    </location>
</feature>
<evidence type="ECO:0000259" key="17">
    <source>
        <dbReference type="PROSITE" id="PS50067"/>
    </source>
</evidence>
<dbReference type="RefSeq" id="XP_003387419.1">
    <property type="nucleotide sequence ID" value="XM_003387371.3"/>
</dbReference>
<evidence type="ECO:0000256" key="16">
    <source>
        <dbReference type="SAM" id="MobiDB-lite"/>
    </source>
</evidence>
<keyword evidence="10" id="KW-0206">Cytoskeleton</keyword>
<dbReference type="InterPro" id="IPR001752">
    <property type="entry name" value="Kinesin_motor_dom"/>
</dbReference>
<dbReference type="GO" id="GO:0051301">
    <property type="term" value="P:cell division"/>
    <property type="evidence" value="ECO:0007669"/>
    <property type="project" value="UniProtKB-KW"/>
</dbReference>
<evidence type="ECO:0000256" key="2">
    <source>
        <dbReference type="ARBA" id="ARBA00022490"/>
    </source>
</evidence>
<evidence type="ECO:0000256" key="11">
    <source>
        <dbReference type="ARBA" id="ARBA00023306"/>
    </source>
</evidence>
<dbReference type="KEGG" id="aqu:100636456"/>
<feature type="compositionally biased region" description="Acidic residues" evidence="16">
    <location>
        <begin position="631"/>
        <end position="647"/>
    </location>
</feature>
<feature type="region of interest" description="Disordered" evidence="16">
    <location>
        <begin position="70"/>
        <end position="163"/>
    </location>
</feature>
<dbReference type="GO" id="GO:0007018">
    <property type="term" value="P:microtubule-based movement"/>
    <property type="evidence" value="ECO:0007669"/>
    <property type="project" value="InterPro"/>
</dbReference>
<evidence type="ECO:0000256" key="13">
    <source>
        <dbReference type="PROSITE-ProRule" id="PRU00283"/>
    </source>
</evidence>
<keyword evidence="11" id="KW-0131">Cell cycle</keyword>
<dbReference type="GO" id="GO:0003777">
    <property type="term" value="F:microtubule motor activity"/>
    <property type="evidence" value="ECO:0007669"/>
    <property type="project" value="InterPro"/>
</dbReference>
<keyword evidence="19" id="KW-1185">Reference proteome</keyword>
<dbReference type="AlphaFoldDB" id="A0AAN0IFG3"/>
<feature type="binding site" evidence="13">
    <location>
        <begin position="362"/>
        <end position="369"/>
    </location>
    <ligand>
        <name>ATP</name>
        <dbReference type="ChEBI" id="CHEBI:30616"/>
    </ligand>
</feature>
<dbReference type="PANTHER" id="PTHR47971">
    <property type="entry name" value="KINESIN-RELATED PROTEIN 6"/>
    <property type="match status" value="1"/>
</dbReference>
<evidence type="ECO:0000256" key="7">
    <source>
        <dbReference type="ARBA" id="ARBA00022840"/>
    </source>
</evidence>
<reference evidence="18" key="2">
    <citation type="submission" date="2024-06" db="UniProtKB">
        <authorList>
            <consortium name="EnsemblMetazoa"/>
        </authorList>
    </citation>
    <scope>IDENTIFICATION</scope>
</reference>
<sequence>MDRHRRAMSVGITVKIKRSSGLVHDASVTGIDSLKGLVSVEWYESGETKGKEIDLDSLIQLNPQFANLMTPPTSATKASRRTNIAAGPLSGIPRPQGSVRLRNVENIISTKGSSKASPLSAAPPLPPPQEEQITSSRSDTKLPPAGGLPRSKSSGSLAVKPSDVPDVVIGGGGGGGGAFQGRGRTHTVVEEQVETGATGKGPSRKSNVVKEVDIIKKKREERRVKIAEKKQKRSEDYDPDNPNWQFAGMVRQYRSELDIIPIASYEPVIDDRICVCVRKRPLSKKELAKKEIDIITIPDGSLTLLHEPKTKVDLTKYLEHHKFNFDYSFDETADNELLYHYSAKSLVSTIFNQGMATCFAYGQTGSGKTHTMGGDFRGREQDATKGIYALAAADVFRLNRVTHESKDLVVSSSFFEIYCGKVYDLLNNKKKLRILEDAKSKVQIIDLEEVKVTSVADVLQLIETGNSVRTSGTTSANQNSSRSHAVFQLVLRKRTTNKLHGKLSLIDLAGNERGADTSSSDRQTRWEGAEINKSLLALKECIRALGKKSIHLPFRGSTLTKVLRDSFVGPRARTCMIATVSPGFSCSENSLNTLRYAERVKELPNKRQRGNEGGQVEQEVFPIVNRANSKEEEEEEYEYDEEEDDDNVMGGAGGRDDGYLARSDELKSFHETLSRLQQIEDQVIDEHREIIQEYRNAIDIEEALLSRAEGVEGDPDVYIQSLIKIVDEKMQKLSTFRDHLEDYSQRLREEEAASQRLKRF</sequence>
<evidence type="ECO:0000313" key="19">
    <source>
        <dbReference type="Proteomes" id="UP000007879"/>
    </source>
</evidence>
<reference evidence="19" key="1">
    <citation type="journal article" date="2010" name="Nature">
        <title>The Amphimedon queenslandica genome and the evolution of animal complexity.</title>
        <authorList>
            <person name="Srivastava M."/>
            <person name="Simakov O."/>
            <person name="Chapman J."/>
            <person name="Fahey B."/>
            <person name="Gauthier M.E."/>
            <person name="Mitros T."/>
            <person name="Richards G.S."/>
            <person name="Conaco C."/>
            <person name="Dacre M."/>
            <person name="Hellsten U."/>
            <person name="Larroux C."/>
            <person name="Putnam N.H."/>
            <person name="Stanke M."/>
            <person name="Adamska M."/>
            <person name="Darling A."/>
            <person name="Degnan S.M."/>
            <person name="Oakley T.H."/>
            <person name="Plachetzki D.C."/>
            <person name="Zhai Y."/>
            <person name="Adamski M."/>
            <person name="Calcino A."/>
            <person name="Cummins S.F."/>
            <person name="Goodstein D.M."/>
            <person name="Harris C."/>
            <person name="Jackson D.J."/>
            <person name="Leys S.P."/>
            <person name="Shu S."/>
            <person name="Woodcroft B.J."/>
            <person name="Vervoort M."/>
            <person name="Kosik K.S."/>
            <person name="Manning G."/>
            <person name="Degnan B.M."/>
            <person name="Rokhsar D.S."/>
        </authorList>
    </citation>
    <scope>NUCLEOTIDE SEQUENCE [LARGE SCALE GENOMIC DNA]</scope>
</reference>
<evidence type="ECO:0000313" key="18">
    <source>
        <dbReference type="EnsemblMetazoa" id="XP_003387419.1"/>
    </source>
</evidence>
<dbReference type="EnsemblMetazoa" id="XM_003387371.3">
    <property type="protein sequence ID" value="XP_003387419.1"/>
    <property type="gene ID" value="LOC100636456"/>
</dbReference>
<feature type="region of interest" description="Disordered" evidence="16">
    <location>
        <begin position="627"/>
        <end position="655"/>
    </location>
</feature>
<evidence type="ECO:0000256" key="1">
    <source>
        <dbReference type="ARBA" id="ARBA00004245"/>
    </source>
</evidence>
<organism evidence="18 19">
    <name type="scientific">Amphimedon queenslandica</name>
    <name type="common">Sponge</name>
    <dbReference type="NCBI Taxonomy" id="400682"/>
    <lineage>
        <taxon>Eukaryota</taxon>
        <taxon>Metazoa</taxon>
        <taxon>Porifera</taxon>
        <taxon>Demospongiae</taxon>
        <taxon>Heteroscleromorpha</taxon>
        <taxon>Haplosclerida</taxon>
        <taxon>Niphatidae</taxon>
        <taxon>Amphimedon</taxon>
    </lineage>
</organism>
<evidence type="ECO:0000256" key="15">
    <source>
        <dbReference type="SAM" id="Coils"/>
    </source>
</evidence>
<dbReference type="GO" id="GO:0005874">
    <property type="term" value="C:microtubule"/>
    <property type="evidence" value="ECO:0007669"/>
    <property type="project" value="UniProtKB-KW"/>
</dbReference>
<evidence type="ECO:0000256" key="9">
    <source>
        <dbReference type="ARBA" id="ARBA00023175"/>
    </source>
</evidence>
<keyword evidence="7 13" id="KW-0067">ATP-binding</keyword>
<feature type="coiled-coil region" evidence="15">
    <location>
        <begin position="733"/>
        <end position="760"/>
    </location>
</feature>
<dbReference type="GO" id="GO:0005524">
    <property type="term" value="F:ATP binding"/>
    <property type="evidence" value="ECO:0007669"/>
    <property type="project" value="UniProtKB-UniRule"/>
</dbReference>
<dbReference type="SMART" id="SM00129">
    <property type="entry name" value="KISc"/>
    <property type="match status" value="1"/>
</dbReference>
<comment type="similarity">
    <text evidence="12">Belongs to the TRAFAC class myosin-kinesin ATPase superfamily. Kinesin family. KIN-13 subfamily.</text>
</comment>
<dbReference type="InterPro" id="IPR054473">
    <property type="entry name" value="KIF2A-like_N"/>
</dbReference>
<dbReference type="Pfam" id="PF22923">
    <property type="entry name" value="KIF2A-like_1st"/>
    <property type="match status" value="1"/>
</dbReference>
<dbReference type="CDD" id="cd01367">
    <property type="entry name" value="KISc_KIF2_like"/>
    <property type="match status" value="1"/>
</dbReference>
<evidence type="ECO:0000256" key="10">
    <source>
        <dbReference type="ARBA" id="ARBA00023212"/>
    </source>
</evidence>
<dbReference type="Gene3D" id="3.40.850.10">
    <property type="entry name" value="Kinesin motor domain"/>
    <property type="match status" value="1"/>
</dbReference>
<keyword evidence="8 15" id="KW-0175">Coiled coil</keyword>
<evidence type="ECO:0000256" key="6">
    <source>
        <dbReference type="ARBA" id="ARBA00022776"/>
    </source>
</evidence>
<dbReference type="PRINTS" id="PR00380">
    <property type="entry name" value="KINESINHEAVY"/>
</dbReference>
<dbReference type="Pfam" id="PF00225">
    <property type="entry name" value="Kinesin"/>
    <property type="match status" value="1"/>
</dbReference>
<dbReference type="GeneID" id="100636456"/>
<dbReference type="InterPro" id="IPR027417">
    <property type="entry name" value="P-loop_NTPase"/>
</dbReference>
<comment type="subcellular location">
    <subcellularLocation>
        <location evidence="1">Cytoplasm</location>
        <location evidence="1">Cytoskeleton</location>
    </subcellularLocation>
</comment>
<keyword evidence="2" id="KW-0963">Cytoplasm</keyword>
<feature type="compositionally biased region" description="Polar residues" evidence="16">
    <location>
        <begin position="106"/>
        <end position="115"/>
    </location>
</feature>
<dbReference type="FunFam" id="3.40.850.10:FF:000012">
    <property type="entry name" value="Kinesin-like protein"/>
    <property type="match status" value="1"/>
</dbReference>
<dbReference type="InterPro" id="IPR019821">
    <property type="entry name" value="Kinesin_motor_CS"/>
</dbReference>
<keyword evidence="3" id="KW-0132">Cell division</keyword>
<keyword evidence="5 13" id="KW-0547">Nucleotide-binding</keyword>
<evidence type="ECO:0000256" key="8">
    <source>
        <dbReference type="ARBA" id="ARBA00023054"/>
    </source>
</evidence>